<dbReference type="RefSeq" id="WP_091810664.1">
    <property type="nucleotide sequence ID" value="NZ_CP016354.1"/>
</dbReference>
<dbReference type="EMBL" id="FMZE01000015">
    <property type="protein sequence ID" value="SDD96934.1"/>
    <property type="molecule type" value="Genomic_DNA"/>
</dbReference>
<dbReference type="AlphaFoldDB" id="A0A222W186"/>
<gene>
    <name evidence="1" type="ORF">SAMN05421630_11591</name>
</gene>
<proteinExistence type="predicted"/>
<dbReference type="KEGG" id="pmad:BAY61_32315"/>
<evidence type="ECO:0000313" key="2">
    <source>
        <dbReference type="Proteomes" id="UP000199494"/>
    </source>
</evidence>
<organism evidence="1 2">
    <name type="scientific">Prauserella marina</name>
    <dbReference type="NCBI Taxonomy" id="530584"/>
    <lineage>
        <taxon>Bacteria</taxon>
        <taxon>Bacillati</taxon>
        <taxon>Actinomycetota</taxon>
        <taxon>Actinomycetes</taxon>
        <taxon>Pseudonocardiales</taxon>
        <taxon>Pseudonocardiaceae</taxon>
        <taxon>Prauserella</taxon>
    </lineage>
</organism>
<reference evidence="1 2" key="1">
    <citation type="submission" date="2016-10" db="EMBL/GenBank/DDBJ databases">
        <authorList>
            <person name="de Groot N.N."/>
        </authorList>
    </citation>
    <scope>NUCLEOTIDE SEQUENCE [LARGE SCALE GENOMIC DNA]</scope>
    <source>
        <strain evidence="1 2">CGMCC 4.5506</strain>
    </source>
</reference>
<dbReference type="Proteomes" id="UP000199494">
    <property type="component" value="Unassembled WGS sequence"/>
</dbReference>
<accession>A0A222W186</accession>
<protein>
    <submittedName>
        <fullName evidence="1">Uncharacterized protein</fullName>
    </submittedName>
</protein>
<name>A0A222W186_9PSEU</name>
<evidence type="ECO:0000313" key="1">
    <source>
        <dbReference type="EMBL" id="SDD96934.1"/>
    </source>
</evidence>
<sequence>MALARELFLTIPDMPALLALFVAVANRNVETIKELPVAHRILEERAVELRVVKRRRGQKRWYETVSWEIGKPGRELHTPGGLYLLALELTARSRAFSGARFLWSVWRSNPRANIGGVAEHDGMFDRKLNRNIYATEWAETHGLTADRVGSPEPVEAAPAARTRTIKVDGRWVRRKPAPGTLQVEFNRLKTSTDVRRTKQAGGHLPSSVRTNTIPTLFRSYLRDDPTTIEWAEDVVSAALVDAEHSALDAHRRVLDANGGSLRVVPGPADAQHLRDAGLDPTAARKAAAGELDTVWTACVDPDHHPASGEVCRPASFLDCFHCGNCLVTRDQLPAQLGLLDALGARREQLSEQDWWGRYGSVWAAITNDILVKFSAAEIELAQAAKPDDALLDLLENPWEHP</sequence>
<keyword evidence="2" id="KW-1185">Reference proteome</keyword>
<dbReference type="STRING" id="530584.SAMN05421630_11591"/>
<dbReference type="OrthoDB" id="3353677at2"/>